<evidence type="ECO:0008006" key="4">
    <source>
        <dbReference type="Google" id="ProtNLM"/>
    </source>
</evidence>
<gene>
    <name evidence="2" type="ORF">SAMN02745152_00355</name>
</gene>
<sequence>MKKGFISFIIILLFAGFIFYLGFVSFRVPVGKYGVMTSKTSGVYQKIIENEKFCWRWEKVIPKNAEIYVFEKKSCVFEQSFSGELPSGKIYSSLVKGEPDFSYSFDFEIYLSVKPENLIKLVAAQNLTGQKSLEEYLQKISAKISQELSQYIIKMNENTVIASYNVPEIIENLNLNNKYDFVTVDEILIKNASVPDLNLYNLAKESYKKLQAEIDANLAEYAKQHAQKIIENENSVKKLSKIGEMLKQYPELNSLLSNASASEVLKALNDLK</sequence>
<proteinExistence type="predicted"/>
<keyword evidence="1" id="KW-0812">Transmembrane</keyword>
<dbReference type="EMBL" id="FUXC01000001">
    <property type="protein sequence ID" value="SJZ46759.1"/>
    <property type="molecule type" value="Genomic_DNA"/>
</dbReference>
<keyword evidence="3" id="KW-1185">Reference proteome</keyword>
<dbReference type="RefSeq" id="WP_078930104.1">
    <property type="nucleotide sequence ID" value="NZ_CAMCOW010000037.1"/>
</dbReference>
<keyword evidence="1" id="KW-0472">Membrane</keyword>
<dbReference type="AlphaFoldDB" id="A0A1T4KWF8"/>
<dbReference type="OrthoDB" id="368436at2"/>
<dbReference type="GeneID" id="303366630"/>
<dbReference type="Proteomes" id="UP000190395">
    <property type="component" value="Unassembled WGS sequence"/>
</dbReference>
<name>A0A1T4KWF8_9SPIR</name>
<reference evidence="2 3" key="1">
    <citation type="submission" date="2017-02" db="EMBL/GenBank/DDBJ databases">
        <authorList>
            <person name="Peterson S.W."/>
        </authorList>
    </citation>
    <scope>NUCLEOTIDE SEQUENCE [LARGE SCALE GENOMIC DNA]</scope>
    <source>
        <strain evidence="2 3">ATCC BAA-909</strain>
    </source>
</reference>
<protein>
    <recommendedName>
        <fullName evidence="4">SPFH domain / Band 7 family protein</fullName>
    </recommendedName>
</protein>
<evidence type="ECO:0000256" key="1">
    <source>
        <dbReference type="SAM" id="Phobius"/>
    </source>
</evidence>
<evidence type="ECO:0000313" key="3">
    <source>
        <dbReference type="Proteomes" id="UP000190395"/>
    </source>
</evidence>
<dbReference type="STRING" id="225004.SAMN02745152_00355"/>
<keyword evidence="1" id="KW-1133">Transmembrane helix</keyword>
<accession>A0A1T4KWF8</accession>
<organism evidence="2 3">
    <name type="scientific">Treponema berlinense</name>
    <dbReference type="NCBI Taxonomy" id="225004"/>
    <lineage>
        <taxon>Bacteria</taxon>
        <taxon>Pseudomonadati</taxon>
        <taxon>Spirochaetota</taxon>
        <taxon>Spirochaetia</taxon>
        <taxon>Spirochaetales</taxon>
        <taxon>Treponemataceae</taxon>
        <taxon>Treponema</taxon>
    </lineage>
</organism>
<feature type="transmembrane region" description="Helical" evidence="1">
    <location>
        <begin position="6"/>
        <end position="26"/>
    </location>
</feature>
<evidence type="ECO:0000313" key="2">
    <source>
        <dbReference type="EMBL" id="SJZ46759.1"/>
    </source>
</evidence>